<feature type="compositionally biased region" description="Basic and acidic residues" evidence="1">
    <location>
        <begin position="93"/>
        <end position="114"/>
    </location>
</feature>
<feature type="compositionally biased region" description="Basic and acidic residues" evidence="1">
    <location>
        <begin position="123"/>
        <end position="136"/>
    </location>
</feature>
<name>A0ABW4VFM4_9BACT</name>
<feature type="region of interest" description="Disordered" evidence="1">
    <location>
        <begin position="93"/>
        <end position="136"/>
    </location>
</feature>
<reference evidence="4" key="1">
    <citation type="journal article" date="2019" name="Int. J. Syst. Evol. Microbiol.">
        <title>The Global Catalogue of Microorganisms (GCM) 10K type strain sequencing project: providing services to taxonomists for standard genome sequencing and annotation.</title>
        <authorList>
            <consortium name="The Broad Institute Genomics Platform"/>
            <consortium name="The Broad Institute Genome Sequencing Center for Infectious Disease"/>
            <person name="Wu L."/>
            <person name="Ma J."/>
        </authorList>
    </citation>
    <scope>NUCLEOTIDE SEQUENCE [LARGE SCALE GENOMIC DNA]</scope>
    <source>
        <strain evidence="4">CGMCC 1.15180</strain>
    </source>
</reference>
<keyword evidence="2" id="KW-1133">Transmembrane helix</keyword>
<accession>A0ABW4VFM4</accession>
<dbReference type="EMBL" id="JBHUHR010000003">
    <property type="protein sequence ID" value="MFD2033474.1"/>
    <property type="molecule type" value="Genomic_DNA"/>
</dbReference>
<dbReference type="RefSeq" id="WP_376882878.1">
    <property type="nucleotide sequence ID" value="NZ_JBHUHR010000003.1"/>
</dbReference>
<organism evidence="3 4">
    <name type="scientific">Belliella marina</name>
    <dbReference type="NCBI Taxonomy" id="1644146"/>
    <lineage>
        <taxon>Bacteria</taxon>
        <taxon>Pseudomonadati</taxon>
        <taxon>Bacteroidota</taxon>
        <taxon>Cytophagia</taxon>
        <taxon>Cytophagales</taxon>
        <taxon>Cyclobacteriaceae</taxon>
        <taxon>Belliella</taxon>
    </lineage>
</organism>
<evidence type="ECO:0000256" key="2">
    <source>
        <dbReference type="SAM" id="Phobius"/>
    </source>
</evidence>
<comment type="caution">
    <text evidence="3">The sequence shown here is derived from an EMBL/GenBank/DDBJ whole genome shotgun (WGS) entry which is preliminary data.</text>
</comment>
<proteinExistence type="predicted"/>
<evidence type="ECO:0008006" key="5">
    <source>
        <dbReference type="Google" id="ProtNLM"/>
    </source>
</evidence>
<evidence type="ECO:0000313" key="3">
    <source>
        <dbReference type="EMBL" id="MFD2033474.1"/>
    </source>
</evidence>
<keyword evidence="2" id="KW-0472">Membrane</keyword>
<dbReference type="Proteomes" id="UP001597361">
    <property type="component" value="Unassembled WGS sequence"/>
</dbReference>
<gene>
    <name evidence="3" type="ORF">ACFSKL_01670</name>
</gene>
<evidence type="ECO:0000313" key="4">
    <source>
        <dbReference type="Proteomes" id="UP001597361"/>
    </source>
</evidence>
<evidence type="ECO:0000256" key="1">
    <source>
        <dbReference type="SAM" id="MobiDB-lite"/>
    </source>
</evidence>
<feature type="transmembrane region" description="Helical" evidence="2">
    <location>
        <begin position="46"/>
        <end position="66"/>
    </location>
</feature>
<keyword evidence="4" id="KW-1185">Reference proteome</keyword>
<protein>
    <recommendedName>
        <fullName evidence="5">Anti-sigma factor</fullName>
    </recommendedName>
</protein>
<sequence length="250" mass="27698">MANEDRNFDELFRDKLSNHEIKPSSLAWERLENKLPKDKKGGYYPFLKIAASITLLLGLGFLGWFISGGLGPEAPKMAEVQENFEKPVEKELPELEKAELEAEKSESNPQEEKGGGAPVQKGPKPEVKQQKEIVKEPKPNELVAETIKIEENSEIESLPEVVLPELDLNQSVAFNEPVESAEEEISYKITIVGKGISDSEPERGGLIDGIENKVEKIGGLLSKVDQGFAELQDAKNNLFASITSKKERSK</sequence>
<keyword evidence="2" id="KW-0812">Transmembrane</keyword>